<feature type="compositionally biased region" description="Basic and acidic residues" evidence="1">
    <location>
        <begin position="441"/>
        <end position="452"/>
    </location>
</feature>
<feature type="compositionally biased region" description="Low complexity" evidence="1">
    <location>
        <begin position="95"/>
        <end position="106"/>
    </location>
</feature>
<feature type="compositionally biased region" description="Basic and acidic residues" evidence="1">
    <location>
        <begin position="593"/>
        <end position="606"/>
    </location>
</feature>
<reference evidence="2" key="1">
    <citation type="submission" date="2025-08" db="UniProtKB">
        <authorList>
            <consortium name="Ensembl"/>
        </authorList>
    </citation>
    <scope>IDENTIFICATION</scope>
</reference>
<feature type="region of interest" description="Disordered" evidence="1">
    <location>
        <begin position="85"/>
        <end position="106"/>
    </location>
</feature>
<dbReference type="PANTHER" id="PTHR35158">
    <property type="entry name" value="CDNA SEQUENCE CN725425"/>
    <property type="match status" value="1"/>
</dbReference>
<feature type="compositionally biased region" description="Basic and acidic residues" evidence="1">
    <location>
        <begin position="140"/>
        <end position="150"/>
    </location>
</feature>
<dbReference type="GeneTree" id="ENSGT00940000171055"/>
<accession>A0A8C5FNY7</accession>
<evidence type="ECO:0000313" key="2">
    <source>
        <dbReference type="Ensembl" id="ENSGMOP00000050516.1"/>
    </source>
</evidence>
<feature type="compositionally biased region" description="Basic and acidic residues" evidence="1">
    <location>
        <begin position="480"/>
        <end position="490"/>
    </location>
</feature>
<dbReference type="InterPro" id="IPR027883">
    <property type="entry name" value="Redic1-like"/>
</dbReference>
<feature type="region of interest" description="Disordered" evidence="1">
    <location>
        <begin position="139"/>
        <end position="180"/>
    </location>
</feature>
<dbReference type="AlphaFoldDB" id="A0A8C5FNY7"/>
<dbReference type="Proteomes" id="UP000694546">
    <property type="component" value="Chromosome 19"/>
</dbReference>
<feature type="compositionally biased region" description="Polar residues" evidence="1">
    <location>
        <begin position="410"/>
        <end position="420"/>
    </location>
</feature>
<feature type="compositionally biased region" description="Low complexity" evidence="1">
    <location>
        <begin position="154"/>
        <end position="168"/>
    </location>
</feature>
<dbReference type="Ensembl" id="ENSGMOT00000041812.1">
    <property type="protein sequence ID" value="ENSGMOP00000050516.1"/>
    <property type="gene ID" value="ENSGMOG00000028113.1"/>
</dbReference>
<dbReference type="PANTHER" id="PTHR35158:SF1">
    <property type="entry name" value="CDNA SEQUENCE CN725425"/>
    <property type="match status" value="1"/>
</dbReference>
<feature type="compositionally biased region" description="Basic and acidic residues" evidence="1">
    <location>
        <begin position="558"/>
        <end position="574"/>
    </location>
</feature>
<feature type="compositionally biased region" description="Pro residues" evidence="1">
    <location>
        <begin position="424"/>
        <end position="436"/>
    </location>
</feature>
<feature type="region of interest" description="Disordered" evidence="1">
    <location>
        <begin position="410"/>
        <end position="606"/>
    </location>
</feature>
<keyword evidence="3" id="KW-1185">Reference proteome</keyword>
<evidence type="ECO:0000256" key="1">
    <source>
        <dbReference type="SAM" id="MobiDB-lite"/>
    </source>
</evidence>
<organism evidence="2 3">
    <name type="scientific">Gadus morhua</name>
    <name type="common">Atlantic cod</name>
    <dbReference type="NCBI Taxonomy" id="8049"/>
    <lineage>
        <taxon>Eukaryota</taxon>
        <taxon>Metazoa</taxon>
        <taxon>Chordata</taxon>
        <taxon>Craniata</taxon>
        <taxon>Vertebrata</taxon>
        <taxon>Euteleostomi</taxon>
        <taxon>Actinopterygii</taxon>
        <taxon>Neopterygii</taxon>
        <taxon>Teleostei</taxon>
        <taxon>Neoteleostei</taxon>
        <taxon>Acanthomorphata</taxon>
        <taxon>Zeiogadaria</taxon>
        <taxon>Gadariae</taxon>
        <taxon>Gadiformes</taxon>
        <taxon>Gadoidei</taxon>
        <taxon>Gadidae</taxon>
        <taxon>Gadus</taxon>
    </lineage>
</organism>
<reference evidence="2" key="2">
    <citation type="submission" date="2025-09" db="UniProtKB">
        <authorList>
            <consortium name="Ensembl"/>
        </authorList>
    </citation>
    <scope>IDENTIFICATION</scope>
</reference>
<protein>
    <submittedName>
        <fullName evidence="2">Uncharacterized protein</fullName>
    </submittedName>
</protein>
<name>A0A8C5FNY7_GADMO</name>
<evidence type="ECO:0000313" key="3">
    <source>
        <dbReference type="Proteomes" id="UP000694546"/>
    </source>
</evidence>
<proteinExistence type="predicted"/>
<sequence length="606" mass="65769">MNWVGGARSRYMMRGDTKKQREFFEKKKMNSKLHNLGIPVTTSHKGTGSGSMDLVTLFIVNQIAAKKEIKDKPVVTVLGDGKGRMKNRPLELPMSPGSPSQLSLSESEPYYSVQRVKRRKPLMSDAFRCQQLSPVLESSFSEHKSSDPVKRHVSPGLSPSSLACSASSRPGPGAVFPRRPDLQHRNLSQLHPCTPSPPAWTTSDLQDTQFRPFSRPGPMRDVTQWSSGSSMPCYLPDPQSVSRALFRSPLLQDGLARDQEGFSSFPREEGDQGSLARDQEGFSSFPISQSEDRLPLLGFTLDQSETEEPFEEELFSGFASNFLRLQSEINLIEETPAAVSTLQNPRDPQRADCKDKTLTLVPSCTNRSSACLECSPSYSPTDCGCSSDSESDAADCQLCLLAGRSNTSEDVNALNKSSQWTPQVPRPSRPPTPYKQPPGKSLDEQPVDRKSVSGDGGALQPEGDREQTASHQVAGPPPESEPHSPPDTRDSATQTCDVTKRQTSDASTQSEACVPVTGYVGAPVGRAVPPHATGGQTRSSQDGDAAAPGAMLLAGSQRGDDGPWRRGSREEGRGHYISGNAIRHGTLNTEGTVGRDHSPPPPHWHE</sequence>